<accession>A0A5P8YV85</accession>
<evidence type="ECO:0000313" key="1">
    <source>
        <dbReference type="EMBL" id="MBT1543204.1"/>
    </source>
</evidence>
<sequence>MGTITNRAFSLDNKLRREWEDEISGRVHAFGSFGIMTAAAMLEQARRVVDEDRDELLHELLCLAHHGDQTAERVLLQLLIPAARNMAHRVHALDELSRNDRVDIAIGAAWESIRRYKLHLRARVMANLTMGTLSVIAPKPSANDRLVAGVTTCVTDEVLEHVAGAWTKPEPSPESELANLLTWAVDTHVVTTDEVALLDRAYLGEESHTAIATDLGITSEGVRKRLARVRNRIGVAARTAYAA</sequence>
<dbReference type="EMBL" id="JAHEWX010000025">
    <property type="protein sequence ID" value="MBT1543204.1"/>
    <property type="molecule type" value="Genomic_DNA"/>
</dbReference>
<dbReference type="AlphaFoldDB" id="A0A5P8YV85"/>
<reference evidence="1" key="1">
    <citation type="submission" date="2021-05" db="EMBL/GenBank/DDBJ databases">
        <title>Whole genome sequence of Curtobacterium flaccumfaciens pv. flaccumfaciens strain CFBP 3417.</title>
        <authorList>
            <person name="Osdaghi E."/>
            <person name="Taghouti G."/>
            <person name="Portier P."/>
            <person name="Fazliarab A."/>
            <person name="Taghavi S.M."/>
            <person name="Briand M."/>
            <person name="Le-Saux M."/>
            <person name="Jacques M.-A."/>
        </authorList>
    </citation>
    <scope>NUCLEOTIDE SEQUENCE</scope>
    <source>
        <strain evidence="1">CFBP 3417</strain>
    </source>
</reference>
<organism evidence="1 2">
    <name type="scientific">Curtobacterium flaccumfaciens pv. flaccumfaciens</name>
    <dbReference type="NCBI Taxonomy" id="138532"/>
    <lineage>
        <taxon>Bacteria</taxon>
        <taxon>Bacillati</taxon>
        <taxon>Actinomycetota</taxon>
        <taxon>Actinomycetes</taxon>
        <taxon>Micrococcales</taxon>
        <taxon>Microbacteriaceae</taxon>
        <taxon>Curtobacterium</taxon>
    </lineage>
</organism>
<evidence type="ECO:0000313" key="2">
    <source>
        <dbReference type="Proteomes" id="UP000709437"/>
    </source>
</evidence>
<gene>
    <name evidence="1" type="ORF">KK103_15685</name>
</gene>
<protein>
    <submittedName>
        <fullName evidence="1">Uncharacterized protein</fullName>
    </submittedName>
</protein>
<proteinExistence type="predicted"/>
<dbReference type="RefSeq" id="WP_128781738.1">
    <property type="nucleotide sequence ID" value="NZ_CP041260.1"/>
</dbReference>
<name>A0A5P8YV85_9MICO</name>
<comment type="caution">
    <text evidence="1">The sequence shown here is derived from an EMBL/GenBank/DDBJ whole genome shotgun (WGS) entry which is preliminary data.</text>
</comment>
<dbReference type="Proteomes" id="UP000709437">
    <property type="component" value="Unassembled WGS sequence"/>
</dbReference>